<dbReference type="InterPro" id="IPR041669">
    <property type="entry name" value="TetR_C_15"/>
</dbReference>
<protein>
    <recommendedName>
        <fullName evidence="6">HTH tetR-type domain-containing protein</fullName>
    </recommendedName>
</protein>
<dbReference type="Pfam" id="PF17918">
    <property type="entry name" value="TetR_C_15"/>
    <property type="match status" value="1"/>
</dbReference>
<feature type="compositionally biased region" description="Polar residues" evidence="5">
    <location>
        <begin position="1"/>
        <end position="12"/>
    </location>
</feature>
<feature type="region of interest" description="Disordered" evidence="5">
    <location>
        <begin position="1"/>
        <end position="22"/>
    </location>
</feature>
<accession>C9Y345</accession>
<dbReference type="SUPFAM" id="SSF46689">
    <property type="entry name" value="Homeodomain-like"/>
    <property type="match status" value="1"/>
</dbReference>
<dbReference type="InterPro" id="IPR050109">
    <property type="entry name" value="HTH-type_TetR-like_transc_reg"/>
</dbReference>
<dbReference type="PATRIC" id="fig|693216.3.peg.3877"/>
<dbReference type="InterPro" id="IPR009057">
    <property type="entry name" value="Homeodomain-like_sf"/>
</dbReference>
<dbReference type="GO" id="GO:0000976">
    <property type="term" value="F:transcription cis-regulatory region binding"/>
    <property type="evidence" value="ECO:0007669"/>
    <property type="project" value="TreeGrafter"/>
</dbReference>
<reference evidence="7 8" key="1">
    <citation type="journal article" date="2010" name="J. Bacteriol.">
        <title>Complete Genome Sequence of Cronobacter turicensis LMG 23827, a foodborne pathogen causing deaths in neonates.</title>
        <authorList>
            <person name="Stephan R."/>
            <person name="Lehner A."/>
            <person name="Tischler P."/>
            <person name="Rattei T."/>
        </authorList>
    </citation>
    <scope>NUCLEOTIDE SEQUENCE [LARGE SCALE GENOMIC DNA]</scope>
    <source>
        <strain evidence="8">DSM 18703 / CCUG 55852 / LMG 23827 / z3032</strain>
    </source>
</reference>
<evidence type="ECO:0000256" key="1">
    <source>
        <dbReference type="ARBA" id="ARBA00023015"/>
    </source>
</evidence>
<evidence type="ECO:0000313" key="7">
    <source>
        <dbReference type="EMBL" id="CBA34411.1"/>
    </source>
</evidence>
<feature type="DNA-binding region" description="H-T-H motif" evidence="4">
    <location>
        <begin position="52"/>
        <end position="71"/>
    </location>
</feature>
<feature type="domain" description="HTH tetR-type" evidence="6">
    <location>
        <begin position="29"/>
        <end position="89"/>
    </location>
</feature>
<keyword evidence="1" id="KW-0805">Transcription regulation</keyword>
<evidence type="ECO:0000256" key="5">
    <source>
        <dbReference type="SAM" id="MobiDB-lite"/>
    </source>
</evidence>
<dbReference type="Proteomes" id="UP000002069">
    <property type="component" value="Chromosome"/>
</dbReference>
<dbReference type="PROSITE" id="PS50977">
    <property type="entry name" value="HTH_TETR_2"/>
    <property type="match status" value="1"/>
</dbReference>
<sequence>MLQFKNSHSMKTTAAPLSPRKAPIQRRSVATVEALHTATIQVLVAEGLSRCTTTRVASRAGMSVGSLYQYYPNRDALLSGVLELHLTKIADALEAACISVRGKPVGEMACAMVQAFLSLKLANPDESKALYGVAAERDGARLMGVMYQRMVNDIAQTLVTAPNNTFPDPVFTAHMALGVITGPTKSFLEGFIPHDYTDQFQTHLSRLLGDYLKG</sequence>
<dbReference type="KEGG" id="ctu:CTU_40870"/>
<keyword evidence="8" id="KW-1185">Reference proteome</keyword>
<proteinExistence type="predicted"/>
<dbReference type="EMBL" id="FN543093">
    <property type="protein sequence ID" value="CBA34411.1"/>
    <property type="molecule type" value="Genomic_DNA"/>
</dbReference>
<evidence type="ECO:0000259" key="6">
    <source>
        <dbReference type="PROSITE" id="PS50977"/>
    </source>
</evidence>
<evidence type="ECO:0000256" key="2">
    <source>
        <dbReference type="ARBA" id="ARBA00023125"/>
    </source>
</evidence>
<evidence type="ECO:0000256" key="3">
    <source>
        <dbReference type="ARBA" id="ARBA00023163"/>
    </source>
</evidence>
<dbReference type="Pfam" id="PF00440">
    <property type="entry name" value="TetR_N"/>
    <property type="match status" value="1"/>
</dbReference>
<evidence type="ECO:0000313" key="8">
    <source>
        <dbReference type="Proteomes" id="UP000002069"/>
    </source>
</evidence>
<keyword evidence="3" id="KW-0804">Transcription</keyword>
<dbReference type="InterPro" id="IPR001647">
    <property type="entry name" value="HTH_TetR"/>
</dbReference>
<gene>
    <name evidence="7" type="ordered locus">Ctu_40870</name>
</gene>
<dbReference type="GO" id="GO:0003700">
    <property type="term" value="F:DNA-binding transcription factor activity"/>
    <property type="evidence" value="ECO:0007669"/>
    <property type="project" value="TreeGrafter"/>
</dbReference>
<organism evidence="7 8">
    <name type="scientific">Cronobacter turicensis (strain DSM 18703 / CCUG 55852 / LMG 23827 / z3032)</name>
    <dbReference type="NCBI Taxonomy" id="693216"/>
    <lineage>
        <taxon>Bacteria</taxon>
        <taxon>Pseudomonadati</taxon>
        <taxon>Pseudomonadota</taxon>
        <taxon>Gammaproteobacteria</taxon>
        <taxon>Enterobacterales</taxon>
        <taxon>Enterobacteriaceae</taxon>
        <taxon>Cronobacter</taxon>
    </lineage>
</organism>
<dbReference type="PANTHER" id="PTHR30055">
    <property type="entry name" value="HTH-TYPE TRANSCRIPTIONAL REGULATOR RUTR"/>
    <property type="match status" value="1"/>
</dbReference>
<dbReference type="Gene3D" id="1.10.357.10">
    <property type="entry name" value="Tetracycline Repressor, domain 2"/>
    <property type="match status" value="1"/>
</dbReference>
<dbReference type="AlphaFoldDB" id="C9Y345"/>
<reference evidence="8" key="2">
    <citation type="journal article" date="2011" name="J. Bacteriol.">
        <title>Complete genome sequence of Cronobacter turicensis LMG 23827, a food-borne pathogen causing deaths in neonates.</title>
        <authorList>
            <person name="Stephan R."/>
            <person name="Lehner A."/>
            <person name="Tischler P."/>
            <person name="Rattei T."/>
        </authorList>
    </citation>
    <scope>NUCLEOTIDE SEQUENCE [LARGE SCALE GENOMIC DNA]</scope>
    <source>
        <strain evidence="8">DSM 18703 / CCUG 55852 / LMG 23827 / z3032</strain>
    </source>
</reference>
<evidence type="ECO:0000256" key="4">
    <source>
        <dbReference type="PROSITE-ProRule" id="PRU00335"/>
    </source>
</evidence>
<dbReference type="PANTHER" id="PTHR30055:SF234">
    <property type="entry name" value="HTH-TYPE TRANSCRIPTIONAL REGULATOR BETI"/>
    <property type="match status" value="1"/>
</dbReference>
<name>C9Y345_CROTZ</name>
<dbReference type="HOGENOM" id="CLU_069356_46_0_6"/>
<keyword evidence="2 4" id="KW-0238">DNA-binding</keyword>